<dbReference type="EC" id="1.17.1.4" evidence="4"/>
<dbReference type="Pfam" id="PF20256">
    <property type="entry name" value="MoCoBD_2"/>
    <property type="match status" value="1"/>
</dbReference>
<dbReference type="Proteomes" id="UP000066661">
    <property type="component" value="Chromosome I"/>
</dbReference>
<evidence type="ECO:0000313" key="4">
    <source>
        <dbReference type="EMBL" id="CUW35995.1"/>
    </source>
</evidence>
<dbReference type="InterPro" id="IPR016208">
    <property type="entry name" value="Ald_Oxase/xanthine_DH-like"/>
</dbReference>
<name>A0A7U7Q973_ACIBA</name>
<dbReference type="PANTHER" id="PTHR11908">
    <property type="entry name" value="XANTHINE DEHYDROGENASE"/>
    <property type="match status" value="1"/>
</dbReference>
<accession>A0A7U7Q973</accession>
<dbReference type="InterPro" id="IPR046867">
    <property type="entry name" value="AldOxase/xan_DH_MoCoBD2"/>
</dbReference>
<keyword evidence="2" id="KW-0500">Molybdenum</keyword>
<organism evidence="4 5">
    <name type="scientific">Acinetobacter baumannii</name>
    <dbReference type="NCBI Taxonomy" id="470"/>
    <lineage>
        <taxon>Bacteria</taxon>
        <taxon>Pseudomonadati</taxon>
        <taxon>Pseudomonadota</taxon>
        <taxon>Gammaproteobacteria</taxon>
        <taxon>Moraxellales</taxon>
        <taxon>Moraxellaceae</taxon>
        <taxon>Acinetobacter</taxon>
        <taxon>Acinetobacter calcoaceticus/baumannii complex</taxon>
    </lineage>
</organism>
<reference evidence="4 5" key="1">
    <citation type="submission" date="2015-12" db="EMBL/GenBank/DDBJ databases">
        <authorList>
            <person name="Wibberg D."/>
        </authorList>
    </citation>
    <scope>NUCLEOTIDE SEQUENCE [LARGE SCALE GENOMIC DNA]</scope>
    <source>
        <strain evidence="4">R2091</strain>
    </source>
</reference>
<feature type="domain" description="Aldehyde oxidase/xanthine dehydrogenase second molybdopterin binding" evidence="3">
    <location>
        <begin position="2"/>
        <end position="88"/>
    </location>
</feature>
<dbReference type="AlphaFoldDB" id="A0A7U7Q973"/>
<dbReference type="SUPFAM" id="SSF56003">
    <property type="entry name" value="Molybdenum cofactor-binding domain"/>
    <property type="match status" value="1"/>
</dbReference>
<dbReference type="GO" id="GO:0005506">
    <property type="term" value="F:iron ion binding"/>
    <property type="evidence" value="ECO:0007669"/>
    <property type="project" value="InterPro"/>
</dbReference>
<keyword evidence="4" id="KW-0560">Oxidoreductase</keyword>
<gene>
    <name evidence="4" type="primary">xdhB</name>
    <name evidence="4" type="ORF">ABR2091_2600</name>
</gene>
<proteinExistence type="inferred from homology"/>
<evidence type="ECO:0000256" key="1">
    <source>
        <dbReference type="ARBA" id="ARBA00006849"/>
    </source>
</evidence>
<dbReference type="EMBL" id="LN997846">
    <property type="protein sequence ID" value="CUW35995.1"/>
    <property type="molecule type" value="Genomic_DNA"/>
</dbReference>
<evidence type="ECO:0000256" key="2">
    <source>
        <dbReference type="ARBA" id="ARBA00022505"/>
    </source>
</evidence>
<dbReference type="InterPro" id="IPR037165">
    <property type="entry name" value="AldOxase/xan_DH_Mopterin-bd_sf"/>
</dbReference>
<dbReference type="GO" id="GO:0004854">
    <property type="term" value="F:xanthine dehydrogenase activity"/>
    <property type="evidence" value="ECO:0007669"/>
    <property type="project" value="UniProtKB-EC"/>
</dbReference>
<dbReference type="Gene3D" id="3.30.365.10">
    <property type="entry name" value="Aldehyde oxidase/xanthine dehydrogenase, molybdopterin binding domain"/>
    <property type="match status" value="1"/>
</dbReference>
<sequence>MPYGAAVSEVAIDTLTGEMKVLRADILHDVGRSINPAIDIGQIEGGFVQGMGWLTTEELYWQPQGPHAGRLFTHAPSTYKIPTSVDIPHIFNVKLFNNQNQADTIYRSKAVGEPPFMLALSVFSAIRQAVQAAIPEKAPLVLNAPATAEEILRAIAIGRGQALAARPQAKM</sequence>
<evidence type="ECO:0000259" key="3">
    <source>
        <dbReference type="Pfam" id="PF20256"/>
    </source>
</evidence>
<evidence type="ECO:0000313" key="5">
    <source>
        <dbReference type="Proteomes" id="UP000066661"/>
    </source>
</evidence>
<protein>
    <submittedName>
        <fullName evidence="4">Xanthine dehydrogenase, large subunit</fullName>
        <ecNumber evidence="4">1.17.1.4</ecNumber>
    </submittedName>
</protein>
<comment type="similarity">
    <text evidence="1">Belongs to the xanthine dehydrogenase family.</text>
</comment>
<dbReference type="PANTHER" id="PTHR11908:SF132">
    <property type="entry name" value="ALDEHYDE OXIDASE 1-RELATED"/>
    <property type="match status" value="1"/>
</dbReference>